<keyword evidence="3" id="KW-0804">Transcription</keyword>
<dbReference type="Pfam" id="PF00440">
    <property type="entry name" value="TetR_N"/>
    <property type="match status" value="1"/>
</dbReference>
<evidence type="ECO:0000256" key="3">
    <source>
        <dbReference type="ARBA" id="ARBA00023163"/>
    </source>
</evidence>
<evidence type="ECO:0000256" key="2">
    <source>
        <dbReference type="ARBA" id="ARBA00023125"/>
    </source>
</evidence>
<feature type="DNA-binding region" description="H-T-H motif" evidence="4">
    <location>
        <begin position="28"/>
        <end position="47"/>
    </location>
</feature>
<evidence type="ECO:0000313" key="6">
    <source>
        <dbReference type="EMBL" id="MBS0030922.1"/>
    </source>
</evidence>
<dbReference type="InterPro" id="IPR011075">
    <property type="entry name" value="TetR_C"/>
</dbReference>
<gene>
    <name evidence="6" type="ORF">KE626_26590</name>
</gene>
<keyword evidence="1" id="KW-0805">Transcription regulation</keyword>
<dbReference type="Pfam" id="PF16925">
    <property type="entry name" value="TetR_C_13"/>
    <property type="match status" value="1"/>
</dbReference>
<keyword evidence="7" id="KW-1185">Reference proteome</keyword>
<name>A0ABS5J6S6_9BACT</name>
<evidence type="ECO:0000313" key="7">
    <source>
        <dbReference type="Proteomes" id="UP000676386"/>
    </source>
</evidence>
<evidence type="ECO:0000259" key="5">
    <source>
        <dbReference type="PROSITE" id="PS50977"/>
    </source>
</evidence>
<dbReference type="SUPFAM" id="SSF46689">
    <property type="entry name" value="Homeodomain-like"/>
    <property type="match status" value="1"/>
</dbReference>
<reference evidence="6 7" key="1">
    <citation type="submission" date="2021-04" db="EMBL/GenBank/DDBJ databases">
        <title>Chitinophaga sp. nov., isolated from the rhizosphere soil.</title>
        <authorList>
            <person name="He S."/>
        </authorList>
    </citation>
    <scope>NUCLEOTIDE SEQUENCE [LARGE SCALE GENOMIC DNA]</scope>
    <source>
        <strain evidence="6 7">2R12</strain>
    </source>
</reference>
<dbReference type="SUPFAM" id="SSF48498">
    <property type="entry name" value="Tetracyclin repressor-like, C-terminal domain"/>
    <property type="match status" value="1"/>
</dbReference>
<keyword evidence="2 4" id="KW-0238">DNA-binding</keyword>
<protein>
    <submittedName>
        <fullName evidence="6">TetR/AcrR family transcriptional regulator</fullName>
    </submittedName>
</protein>
<organism evidence="6 7">
    <name type="scientific">Chitinophaga hostae</name>
    <dbReference type="NCBI Taxonomy" id="2831022"/>
    <lineage>
        <taxon>Bacteria</taxon>
        <taxon>Pseudomonadati</taxon>
        <taxon>Bacteroidota</taxon>
        <taxon>Chitinophagia</taxon>
        <taxon>Chitinophagales</taxon>
        <taxon>Chitinophagaceae</taxon>
        <taxon>Chitinophaga</taxon>
    </lineage>
</organism>
<dbReference type="EMBL" id="JAGTXB010000018">
    <property type="protein sequence ID" value="MBS0030922.1"/>
    <property type="molecule type" value="Genomic_DNA"/>
</dbReference>
<dbReference type="InterPro" id="IPR001647">
    <property type="entry name" value="HTH_TetR"/>
</dbReference>
<dbReference type="PANTHER" id="PTHR47506">
    <property type="entry name" value="TRANSCRIPTIONAL REGULATORY PROTEIN"/>
    <property type="match status" value="1"/>
</dbReference>
<dbReference type="InterPro" id="IPR036271">
    <property type="entry name" value="Tet_transcr_reg_TetR-rel_C_sf"/>
</dbReference>
<dbReference type="Proteomes" id="UP000676386">
    <property type="component" value="Unassembled WGS sequence"/>
</dbReference>
<dbReference type="Gene3D" id="1.10.357.10">
    <property type="entry name" value="Tetracycline Repressor, domain 2"/>
    <property type="match status" value="1"/>
</dbReference>
<dbReference type="RefSeq" id="WP_211976061.1">
    <property type="nucleotide sequence ID" value="NZ_CBFHAM010000025.1"/>
</dbReference>
<evidence type="ECO:0000256" key="1">
    <source>
        <dbReference type="ARBA" id="ARBA00023015"/>
    </source>
</evidence>
<comment type="caution">
    <text evidence="6">The sequence shown here is derived from an EMBL/GenBank/DDBJ whole genome shotgun (WGS) entry which is preliminary data.</text>
</comment>
<dbReference type="PROSITE" id="PS50977">
    <property type="entry name" value="HTH_TETR_2"/>
    <property type="match status" value="1"/>
</dbReference>
<sequence>MARPGNPKEKILATAARLFYEQGYNATGINQVLEEAGVAKASLYSHFGSKDELGLAYLQEARAQWFAAIMDMVDKKTLPAERLLAAFDFLERQLPQQQFKGCRFINMLAEIGDNQPAMQQQVLEHKRKLRRYLQQLLTAIPGQTDPSLADTVYLLFEGAIVESKVYKDTWPVKAAKKTVKRLIATT</sequence>
<evidence type="ECO:0000256" key="4">
    <source>
        <dbReference type="PROSITE-ProRule" id="PRU00335"/>
    </source>
</evidence>
<dbReference type="InterPro" id="IPR009057">
    <property type="entry name" value="Homeodomain-like_sf"/>
</dbReference>
<accession>A0ABS5J6S6</accession>
<proteinExistence type="predicted"/>
<dbReference type="PANTHER" id="PTHR47506:SF6">
    <property type="entry name" value="HTH-TYPE TRANSCRIPTIONAL REPRESSOR NEMR"/>
    <property type="match status" value="1"/>
</dbReference>
<feature type="domain" description="HTH tetR-type" evidence="5">
    <location>
        <begin position="5"/>
        <end position="65"/>
    </location>
</feature>
<dbReference type="PRINTS" id="PR00455">
    <property type="entry name" value="HTHTETR"/>
</dbReference>